<evidence type="ECO:0000313" key="3">
    <source>
        <dbReference type="Proteomes" id="UP000318081"/>
    </source>
</evidence>
<protein>
    <submittedName>
        <fullName evidence="2">Uncharacterized protein</fullName>
    </submittedName>
</protein>
<organism evidence="2 3">
    <name type="scientific">Stieleria magnilauensis</name>
    <dbReference type="NCBI Taxonomy" id="2527963"/>
    <lineage>
        <taxon>Bacteria</taxon>
        <taxon>Pseudomonadati</taxon>
        <taxon>Planctomycetota</taxon>
        <taxon>Planctomycetia</taxon>
        <taxon>Pirellulales</taxon>
        <taxon>Pirellulaceae</taxon>
        <taxon>Stieleria</taxon>
    </lineage>
</organism>
<keyword evidence="1" id="KW-1133">Transmembrane helix</keyword>
<keyword evidence="3" id="KW-1185">Reference proteome</keyword>
<keyword evidence="1" id="KW-0472">Membrane</keyword>
<reference evidence="2 3" key="1">
    <citation type="submission" date="2019-02" db="EMBL/GenBank/DDBJ databases">
        <title>Deep-cultivation of Planctomycetes and their phenomic and genomic characterization uncovers novel biology.</title>
        <authorList>
            <person name="Wiegand S."/>
            <person name="Jogler M."/>
            <person name="Boedeker C."/>
            <person name="Pinto D."/>
            <person name="Vollmers J."/>
            <person name="Rivas-Marin E."/>
            <person name="Kohn T."/>
            <person name="Peeters S.H."/>
            <person name="Heuer A."/>
            <person name="Rast P."/>
            <person name="Oberbeckmann S."/>
            <person name="Bunk B."/>
            <person name="Jeske O."/>
            <person name="Meyerdierks A."/>
            <person name="Storesund J.E."/>
            <person name="Kallscheuer N."/>
            <person name="Luecker S."/>
            <person name="Lage O.M."/>
            <person name="Pohl T."/>
            <person name="Merkel B.J."/>
            <person name="Hornburger P."/>
            <person name="Mueller R.-W."/>
            <person name="Bruemmer F."/>
            <person name="Labrenz M."/>
            <person name="Spormann A.M."/>
            <person name="Op den Camp H."/>
            <person name="Overmann J."/>
            <person name="Amann R."/>
            <person name="Jetten M.S.M."/>
            <person name="Mascher T."/>
            <person name="Medema M.H."/>
            <person name="Devos D.P."/>
            <person name="Kaster A.-K."/>
            <person name="Ovreas L."/>
            <person name="Rohde M."/>
            <person name="Galperin M.Y."/>
            <person name="Jogler C."/>
        </authorList>
    </citation>
    <scope>NUCLEOTIDE SEQUENCE [LARGE SCALE GENOMIC DNA]</scope>
    <source>
        <strain evidence="2 3">TBK1r</strain>
    </source>
</reference>
<evidence type="ECO:0000256" key="1">
    <source>
        <dbReference type="SAM" id="Phobius"/>
    </source>
</evidence>
<dbReference type="Proteomes" id="UP000318081">
    <property type="component" value="Chromosome"/>
</dbReference>
<dbReference type="RefSeq" id="WP_145212141.1">
    <property type="nucleotide sequence ID" value="NZ_CP036432.1"/>
</dbReference>
<feature type="transmembrane region" description="Helical" evidence="1">
    <location>
        <begin position="28"/>
        <end position="47"/>
    </location>
</feature>
<dbReference type="EMBL" id="CP036432">
    <property type="protein sequence ID" value="QDV84204.1"/>
    <property type="molecule type" value="Genomic_DNA"/>
</dbReference>
<sequence>MTSSAPADSSETSEIPRVAPTFQLSSRGLFVAFCVMIGVGLSVYALFPESIGGPPLPVAVTLDEAPLPTTGGQMAVLTPVVTVTSELDQPIGHLSIILNGQYEITQASPLQPGESFTLPQAIFTDKRSNRRFDPETQVVTEVMVRGQLPSKSRGVSKFKFESPAAE</sequence>
<proteinExistence type="predicted"/>
<evidence type="ECO:0000313" key="2">
    <source>
        <dbReference type="EMBL" id="QDV84204.1"/>
    </source>
</evidence>
<gene>
    <name evidence="2" type="ORF">TBK1r_31490</name>
</gene>
<accession>A0ABX5XWH2</accession>
<name>A0ABX5XWH2_9BACT</name>
<keyword evidence="1" id="KW-0812">Transmembrane</keyword>